<dbReference type="EMBL" id="JAAOAM010000059">
    <property type="protein sequence ID" value="KAF5552605.1"/>
    <property type="molecule type" value="Genomic_DNA"/>
</dbReference>
<name>A0A8H5JEK7_9HYPO</name>
<organism evidence="2 3">
    <name type="scientific">Fusarium mexicanum</name>
    <dbReference type="NCBI Taxonomy" id="751941"/>
    <lineage>
        <taxon>Eukaryota</taxon>
        <taxon>Fungi</taxon>
        <taxon>Dikarya</taxon>
        <taxon>Ascomycota</taxon>
        <taxon>Pezizomycotina</taxon>
        <taxon>Sordariomycetes</taxon>
        <taxon>Hypocreomycetidae</taxon>
        <taxon>Hypocreales</taxon>
        <taxon>Nectriaceae</taxon>
        <taxon>Fusarium</taxon>
        <taxon>Fusarium fujikuroi species complex</taxon>
    </lineage>
</organism>
<dbReference type="InterPro" id="IPR001810">
    <property type="entry name" value="F-box_dom"/>
</dbReference>
<keyword evidence="3" id="KW-1185">Reference proteome</keyword>
<proteinExistence type="predicted"/>
<sequence>MVNTNTYCAICGGPAHDIEPEGETWKEIDGTEYLLTSPTKIQRVKDFFKTILAESQLEEPAVAYPDGASEDALESLPGELMSSVLQCLDYESLCAIRLASRNAVKETSSIAFWKNRVLAEMPWIVDFFPGKRDTENPQIDWFKVYKALRSISQGKDQRQPLTTGGLRNRSRVWDICSQILNDYWSRKEARDE</sequence>
<dbReference type="AlphaFoldDB" id="A0A8H5JEK7"/>
<dbReference type="Proteomes" id="UP000522262">
    <property type="component" value="Unassembled WGS sequence"/>
</dbReference>
<evidence type="ECO:0000313" key="3">
    <source>
        <dbReference type="Proteomes" id="UP000522262"/>
    </source>
</evidence>
<dbReference type="InterPro" id="IPR036047">
    <property type="entry name" value="F-box-like_dom_sf"/>
</dbReference>
<protein>
    <submittedName>
        <fullName evidence="2">F-box domain-containing protein</fullName>
    </submittedName>
</protein>
<dbReference type="Gene3D" id="1.20.1280.50">
    <property type="match status" value="1"/>
</dbReference>
<evidence type="ECO:0000259" key="1">
    <source>
        <dbReference type="PROSITE" id="PS50181"/>
    </source>
</evidence>
<evidence type="ECO:0000313" key="2">
    <source>
        <dbReference type="EMBL" id="KAF5552605.1"/>
    </source>
</evidence>
<feature type="domain" description="F-box" evidence="1">
    <location>
        <begin position="70"/>
        <end position="116"/>
    </location>
</feature>
<comment type="caution">
    <text evidence="2">The sequence shown here is derived from an EMBL/GenBank/DDBJ whole genome shotgun (WGS) entry which is preliminary data.</text>
</comment>
<dbReference type="PROSITE" id="PS50181">
    <property type="entry name" value="FBOX"/>
    <property type="match status" value="1"/>
</dbReference>
<reference evidence="2 3" key="1">
    <citation type="submission" date="2020-05" db="EMBL/GenBank/DDBJ databases">
        <title>Identification and distribution of gene clusters putatively required for synthesis of sphingolipid metabolism inhibitors in phylogenetically diverse species of the filamentous fungus Fusarium.</title>
        <authorList>
            <person name="Kim H.-S."/>
            <person name="Busman M."/>
            <person name="Brown D.W."/>
            <person name="Divon H."/>
            <person name="Uhlig S."/>
            <person name="Proctor R.H."/>
        </authorList>
    </citation>
    <scope>NUCLEOTIDE SEQUENCE [LARGE SCALE GENOMIC DNA]</scope>
    <source>
        <strain evidence="2 3">NRRL 53147</strain>
    </source>
</reference>
<gene>
    <name evidence="2" type="ORF">FMEXI_2756</name>
</gene>
<accession>A0A8H5JEK7</accession>
<dbReference type="SUPFAM" id="SSF81383">
    <property type="entry name" value="F-box domain"/>
    <property type="match status" value="1"/>
</dbReference>